<keyword evidence="4" id="KW-0812">Transmembrane</keyword>
<dbReference type="GO" id="GO:0015485">
    <property type="term" value="F:cholesterol binding"/>
    <property type="evidence" value="ECO:0007669"/>
    <property type="project" value="TreeGrafter"/>
</dbReference>
<dbReference type="InterPro" id="IPR031968">
    <property type="entry name" value="VASt"/>
</dbReference>
<keyword evidence="4" id="KW-1133">Transmembrane helix</keyword>
<dbReference type="PROSITE" id="PS51778">
    <property type="entry name" value="VAST"/>
    <property type="match status" value="1"/>
</dbReference>
<dbReference type="GO" id="GO:0120020">
    <property type="term" value="F:cholesterol transfer activity"/>
    <property type="evidence" value="ECO:0007669"/>
    <property type="project" value="TreeGrafter"/>
</dbReference>
<feature type="compositionally biased region" description="Basic and acidic residues" evidence="3">
    <location>
        <begin position="123"/>
        <end position="134"/>
    </location>
</feature>
<evidence type="ECO:0000256" key="1">
    <source>
        <dbReference type="ARBA" id="ARBA00004370"/>
    </source>
</evidence>
<dbReference type="STRING" id="75743.A0A401NQF7"/>
<reference evidence="6 7" key="1">
    <citation type="journal article" date="2018" name="Nat. Ecol. Evol.">
        <title>Shark genomes provide insights into elasmobranch evolution and the origin of vertebrates.</title>
        <authorList>
            <person name="Hara Y"/>
            <person name="Yamaguchi K"/>
            <person name="Onimaru K"/>
            <person name="Kadota M"/>
            <person name="Koyanagi M"/>
            <person name="Keeley SD"/>
            <person name="Tatsumi K"/>
            <person name="Tanaka K"/>
            <person name="Motone F"/>
            <person name="Kageyama Y"/>
            <person name="Nozu R"/>
            <person name="Adachi N"/>
            <person name="Nishimura O"/>
            <person name="Nakagawa R"/>
            <person name="Tanegashima C"/>
            <person name="Kiyatake I"/>
            <person name="Matsumoto R"/>
            <person name="Murakumo K"/>
            <person name="Nishida K"/>
            <person name="Terakita A"/>
            <person name="Kuratani S"/>
            <person name="Sato K"/>
            <person name="Hyodo S Kuraku.S."/>
        </authorList>
    </citation>
    <scope>NUCLEOTIDE SEQUENCE [LARGE SCALE GENOMIC DNA]</scope>
</reference>
<evidence type="ECO:0000313" key="6">
    <source>
        <dbReference type="EMBL" id="GCB63138.1"/>
    </source>
</evidence>
<feature type="transmembrane region" description="Helical" evidence="4">
    <location>
        <begin position="387"/>
        <end position="410"/>
    </location>
</feature>
<dbReference type="OMA" id="HISANKM"/>
<accession>A0A401NQF7</accession>
<comment type="subcellular location">
    <subcellularLocation>
        <location evidence="1">Membrane</location>
    </subcellularLocation>
</comment>
<sequence length="493" mass="56440">MVQQNYGTNMGLKRDEMDNMQLSNEDAHFGGTMGRTTCSDYNGREQPNAPKTICTDSHAQDSSAPLQFGDISLVHPLVSIRDNASAVSPREVRAENLELSQPLATSERKSNRIATRSSSSCLDHNDNEDLPAERTDASNIVNEAEEKTPCSDLQGKLYINRVFNMNADKMFELLFTDSPFIQKFIRTRKITDFVSDPWEERVSGKQTRTLKYIITITNPLIGKFSTATEKQILCKENQIGLYYLIDAEVTTHDVPYHDYFYTHNRYCIIQTSRRKCRLRVSTDVCYRKQPWSLVKSFIQKNSWSGLEDYFKHLESDLLIEESMHNPISADLGQPGLRRRRRAYSRSHLDQFTNTGSRLDADAREVYTDRGNNLENQSIIRNWNLSKLVLTMSAILCILALLNLGLFLKLWNIEAVAQKIHFSNKIRISEKLSVGLDQETITKQETKHKDNVELQHLRTVINDSISLLEQLKSSLAAIQKSFELQNQTVKTSSR</sequence>
<name>A0A401NQF7_SCYTO</name>
<keyword evidence="2 4" id="KW-0472">Membrane</keyword>
<feature type="region of interest" description="Disordered" evidence="3">
    <location>
        <begin position="84"/>
        <end position="134"/>
    </location>
</feature>
<dbReference type="GO" id="GO:0005789">
    <property type="term" value="C:endoplasmic reticulum membrane"/>
    <property type="evidence" value="ECO:0007669"/>
    <property type="project" value="TreeGrafter"/>
</dbReference>
<comment type="caution">
    <text evidence="6">The sequence shown here is derived from an EMBL/GenBank/DDBJ whole genome shotgun (WGS) entry which is preliminary data.</text>
</comment>
<dbReference type="GO" id="GO:0032366">
    <property type="term" value="P:intracellular sterol transport"/>
    <property type="evidence" value="ECO:0007669"/>
    <property type="project" value="TreeGrafter"/>
</dbReference>
<dbReference type="PANTHER" id="PTHR23319:SF1">
    <property type="entry name" value="PROTEIN ASTER-C"/>
    <property type="match status" value="1"/>
</dbReference>
<dbReference type="Proteomes" id="UP000288216">
    <property type="component" value="Unassembled WGS sequence"/>
</dbReference>
<evidence type="ECO:0000313" key="7">
    <source>
        <dbReference type="Proteomes" id="UP000288216"/>
    </source>
</evidence>
<evidence type="ECO:0000256" key="2">
    <source>
        <dbReference type="ARBA" id="ARBA00023136"/>
    </source>
</evidence>
<dbReference type="GO" id="GO:0005886">
    <property type="term" value="C:plasma membrane"/>
    <property type="evidence" value="ECO:0007669"/>
    <property type="project" value="TreeGrafter"/>
</dbReference>
<evidence type="ECO:0000256" key="4">
    <source>
        <dbReference type="SAM" id="Phobius"/>
    </source>
</evidence>
<dbReference type="EMBL" id="BFAA01007878">
    <property type="protein sequence ID" value="GCB63138.1"/>
    <property type="molecule type" value="Genomic_DNA"/>
</dbReference>
<dbReference type="PANTHER" id="PTHR23319">
    <property type="entry name" value="GRAM DOMAIN CONTAINING 1B, ISOFORM E"/>
    <property type="match status" value="1"/>
</dbReference>
<keyword evidence="7" id="KW-1185">Reference proteome</keyword>
<dbReference type="InterPro" id="IPR051482">
    <property type="entry name" value="Cholesterol_transport"/>
</dbReference>
<organism evidence="6 7">
    <name type="scientific">Scyliorhinus torazame</name>
    <name type="common">Cloudy catshark</name>
    <name type="synonym">Catulus torazame</name>
    <dbReference type="NCBI Taxonomy" id="75743"/>
    <lineage>
        <taxon>Eukaryota</taxon>
        <taxon>Metazoa</taxon>
        <taxon>Chordata</taxon>
        <taxon>Craniata</taxon>
        <taxon>Vertebrata</taxon>
        <taxon>Chondrichthyes</taxon>
        <taxon>Elasmobranchii</taxon>
        <taxon>Galeomorphii</taxon>
        <taxon>Galeoidea</taxon>
        <taxon>Carcharhiniformes</taxon>
        <taxon>Scyliorhinidae</taxon>
        <taxon>Scyliorhinus</taxon>
    </lineage>
</organism>
<feature type="domain" description="VASt" evidence="5">
    <location>
        <begin position="154"/>
        <end position="325"/>
    </location>
</feature>
<protein>
    <recommendedName>
        <fullName evidence="5">VASt domain-containing protein</fullName>
    </recommendedName>
</protein>
<gene>
    <name evidence="6" type="ORF">scyTo_0014590</name>
</gene>
<dbReference type="AlphaFoldDB" id="A0A401NQF7"/>
<proteinExistence type="predicted"/>
<dbReference type="Pfam" id="PF16016">
    <property type="entry name" value="VASt"/>
    <property type="match status" value="1"/>
</dbReference>
<dbReference type="OrthoDB" id="2162691at2759"/>
<dbReference type="GO" id="GO:0140268">
    <property type="term" value="C:endoplasmic reticulum-plasma membrane contact site"/>
    <property type="evidence" value="ECO:0007669"/>
    <property type="project" value="TreeGrafter"/>
</dbReference>
<evidence type="ECO:0000259" key="5">
    <source>
        <dbReference type="PROSITE" id="PS51778"/>
    </source>
</evidence>
<feature type="region of interest" description="Disordered" evidence="3">
    <location>
        <begin position="38"/>
        <end position="61"/>
    </location>
</feature>
<evidence type="ECO:0000256" key="3">
    <source>
        <dbReference type="SAM" id="MobiDB-lite"/>
    </source>
</evidence>
<feature type="compositionally biased region" description="Polar residues" evidence="3">
    <location>
        <begin position="112"/>
        <end position="122"/>
    </location>
</feature>